<evidence type="ECO:0000313" key="2">
    <source>
        <dbReference type="EMBL" id="OGD79045.1"/>
    </source>
</evidence>
<comment type="caution">
    <text evidence="2">The sequence shown here is derived from an EMBL/GenBank/DDBJ whole genome shotgun (WGS) entry which is preliminary data.</text>
</comment>
<sequence length="113" mass="13127">MNGTIILGVLVSLMFLVGFSQWFYVLALSMNEVIERDIFFRTRVFKWLGGSILFMFLMFWVIAYLSECRRPEQISGIFRILDCRPYTKIRTALEESGLVAPVEEVIEEANDAF</sequence>
<evidence type="ECO:0000313" key="3">
    <source>
        <dbReference type="Proteomes" id="UP000176682"/>
    </source>
</evidence>
<organism evidence="2 3">
    <name type="scientific">Candidatus Collierbacteria bacterium RIFOXYB1_FULL_49_13</name>
    <dbReference type="NCBI Taxonomy" id="1817728"/>
    <lineage>
        <taxon>Bacteria</taxon>
        <taxon>Candidatus Collieribacteriota</taxon>
    </lineage>
</organism>
<keyword evidence="1" id="KW-1133">Transmembrane helix</keyword>
<dbReference type="Proteomes" id="UP000176682">
    <property type="component" value="Unassembled WGS sequence"/>
</dbReference>
<feature type="transmembrane region" description="Helical" evidence="1">
    <location>
        <begin position="6"/>
        <end position="26"/>
    </location>
</feature>
<gene>
    <name evidence="2" type="ORF">A2368_00690</name>
</gene>
<protein>
    <submittedName>
        <fullName evidence="2">Uncharacterized protein</fullName>
    </submittedName>
</protein>
<proteinExistence type="predicted"/>
<dbReference type="EMBL" id="MFAM01000027">
    <property type="protein sequence ID" value="OGD79045.1"/>
    <property type="molecule type" value="Genomic_DNA"/>
</dbReference>
<keyword evidence="1" id="KW-0812">Transmembrane</keyword>
<reference evidence="2 3" key="1">
    <citation type="journal article" date="2016" name="Nat. Commun.">
        <title>Thousands of microbial genomes shed light on interconnected biogeochemical processes in an aquifer system.</title>
        <authorList>
            <person name="Anantharaman K."/>
            <person name="Brown C.T."/>
            <person name="Hug L.A."/>
            <person name="Sharon I."/>
            <person name="Castelle C.J."/>
            <person name="Probst A.J."/>
            <person name="Thomas B.C."/>
            <person name="Singh A."/>
            <person name="Wilkins M.J."/>
            <person name="Karaoz U."/>
            <person name="Brodie E.L."/>
            <person name="Williams K.H."/>
            <person name="Hubbard S.S."/>
            <person name="Banfield J.F."/>
        </authorList>
    </citation>
    <scope>NUCLEOTIDE SEQUENCE [LARGE SCALE GENOMIC DNA]</scope>
</reference>
<keyword evidence="1" id="KW-0472">Membrane</keyword>
<name>A0A1F5FHC3_9BACT</name>
<feature type="transmembrane region" description="Helical" evidence="1">
    <location>
        <begin position="47"/>
        <end position="65"/>
    </location>
</feature>
<accession>A0A1F5FHC3</accession>
<dbReference type="AlphaFoldDB" id="A0A1F5FHC3"/>
<evidence type="ECO:0000256" key="1">
    <source>
        <dbReference type="SAM" id="Phobius"/>
    </source>
</evidence>